<evidence type="ECO:0000313" key="2">
    <source>
        <dbReference type="EMBL" id="CUB02585.1"/>
    </source>
</evidence>
<dbReference type="EMBL" id="CYHG01000001">
    <property type="protein sequence ID" value="CUB02585.1"/>
    <property type="molecule type" value="Genomic_DNA"/>
</dbReference>
<dbReference type="OrthoDB" id="9947227at2"/>
<accession>A0A0K6IHL4</accession>
<dbReference type="Proteomes" id="UP000182769">
    <property type="component" value="Unassembled WGS sequence"/>
</dbReference>
<dbReference type="RefSeq" id="WP_156085536.1">
    <property type="nucleotide sequence ID" value="NZ_CYHG01000001.1"/>
</dbReference>
<evidence type="ECO:0000256" key="1">
    <source>
        <dbReference type="SAM" id="Phobius"/>
    </source>
</evidence>
<keyword evidence="1" id="KW-0812">Transmembrane</keyword>
<protein>
    <submittedName>
        <fullName evidence="2">Uncharacterized protein</fullName>
    </submittedName>
</protein>
<keyword evidence="1" id="KW-1133">Transmembrane helix</keyword>
<proteinExistence type="predicted"/>
<sequence>MSKLIKVLTAPSEQQYKWQNIFFVATILTITALGFLVDGHLDSINVTNAL</sequence>
<reference evidence="3" key="1">
    <citation type="submission" date="2015-08" db="EMBL/GenBank/DDBJ databases">
        <authorList>
            <person name="Varghese N."/>
        </authorList>
    </citation>
    <scope>NUCLEOTIDE SEQUENCE [LARGE SCALE GENOMIC DNA]</scope>
    <source>
        <strain evidence="3">JCM 18476</strain>
    </source>
</reference>
<evidence type="ECO:0000313" key="3">
    <source>
        <dbReference type="Proteomes" id="UP000182769"/>
    </source>
</evidence>
<feature type="transmembrane region" description="Helical" evidence="1">
    <location>
        <begin position="21"/>
        <end position="41"/>
    </location>
</feature>
<keyword evidence="3" id="KW-1185">Reference proteome</keyword>
<dbReference type="STRING" id="1137284.GCA_001418205_00423"/>
<gene>
    <name evidence="2" type="ORF">Ga0061065_101422</name>
</gene>
<keyword evidence="1" id="KW-0472">Membrane</keyword>
<dbReference type="AlphaFoldDB" id="A0A0K6IHL4"/>
<name>A0A0K6IHL4_9GAMM</name>
<organism evidence="2 3">
    <name type="scientific">Marinomonas fungiae</name>
    <dbReference type="NCBI Taxonomy" id="1137284"/>
    <lineage>
        <taxon>Bacteria</taxon>
        <taxon>Pseudomonadati</taxon>
        <taxon>Pseudomonadota</taxon>
        <taxon>Gammaproteobacteria</taxon>
        <taxon>Oceanospirillales</taxon>
        <taxon>Oceanospirillaceae</taxon>
        <taxon>Marinomonas</taxon>
    </lineage>
</organism>